<organism evidence="1">
    <name type="scientific">Salmonella enterica subsp. enterica serovar Java</name>
    <dbReference type="NCBI Taxonomy" id="224729"/>
    <lineage>
        <taxon>Bacteria</taxon>
        <taxon>Pseudomonadati</taxon>
        <taxon>Pseudomonadota</taxon>
        <taxon>Gammaproteobacteria</taxon>
        <taxon>Enterobacterales</taxon>
        <taxon>Enterobacteriaceae</taxon>
        <taxon>Salmonella</taxon>
    </lineage>
</organism>
<dbReference type="AlphaFoldDB" id="A0A3Z6QUA2"/>
<sequence length="210" mass="23470">MENMNSRYSLSPETAVIGSNGLALNSGWITVYHAGPDGEYTGASNDYLMWGVGLAAGAYADAPELPTEPGKAVRRSADKTHWEIVVDHRGKTAWNTMTREPVKITFMGEIPSSLTLTPPSGEFDKWDGEKWIPDNEARKAAAITDAENKKRQLMTDVLNKISIWQTQLQMNVITDENKARLTEWLNYYNALDVIKPDGESDITWPDMPHE</sequence>
<dbReference type="InterPro" id="IPR003458">
    <property type="entry name" value="Phage_T4_Gp38_tail_assem"/>
</dbReference>
<protein>
    <submittedName>
        <fullName evidence="1">Tail fiber assembly protein</fullName>
    </submittedName>
</protein>
<dbReference type="EMBL" id="AAHPHN010000003">
    <property type="protein sequence ID" value="EBY8640658.1"/>
    <property type="molecule type" value="Genomic_DNA"/>
</dbReference>
<gene>
    <name evidence="1" type="ORF">D6K54_28180</name>
    <name evidence="2" type="ORF">D6S17_03560</name>
</gene>
<name>A0A3Z6QUA2_SALEB</name>
<reference evidence="1" key="1">
    <citation type="submission" date="2018-09" db="EMBL/GenBank/DDBJ databases">
        <authorList>
            <person name="Ashton P.M."/>
            <person name="Dallman T."/>
            <person name="Nair S."/>
            <person name="De Pinna E."/>
            <person name="Peters T."/>
            <person name="Grant K."/>
        </authorList>
    </citation>
    <scope>NUCLEOTIDE SEQUENCE [LARGE SCALE GENOMIC DNA]</scope>
    <source>
        <strain evidence="2">140692</strain>
        <strain evidence="1">412099</strain>
    </source>
</reference>
<dbReference type="EMBL" id="AAAGSE010000103">
    <property type="protein sequence ID" value="EAC0790526.1"/>
    <property type="molecule type" value="Genomic_DNA"/>
</dbReference>
<dbReference type="Proteomes" id="UP000839631">
    <property type="component" value="Unassembled WGS sequence"/>
</dbReference>
<dbReference type="InterPro" id="IPR051220">
    <property type="entry name" value="TFA_Chaperone"/>
</dbReference>
<comment type="caution">
    <text evidence="1">The sequence shown here is derived from an EMBL/GenBank/DDBJ whole genome shotgun (WGS) entry which is preliminary data.</text>
</comment>
<accession>A0A3Z6QUA2</accession>
<dbReference type="Pfam" id="PF02413">
    <property type="entry name" value="Caudo_TAP"/>
    <property type="match status" value="1"/>
</dbReference>
<evidence type="ECO:0000313" key="2">
    <source>
        <dbReference type="EMBL" id="EBY8640658.1"/>
    </source>
</evidence>
<dbReference type="PANTHER" id="PTHR34413:SF2">
    <property type="entry name" value="PROPHAGE TAIL FIBER ASSEMBLY PROTEIN HOMOLOG TFAE-RELATED"/>
    <property type="match status" value="1"/>
</dbReference>
<proteinExistence type="predicted"/>
<evidence type="ECO:0000313" key="1">
    <source>
        <dbReference type="EMBL" id="EAC0790526.1"/>
    </source>
</evidence>
<dbReference type="PANTHER" id="PTHR34413">
    <property type="entry name" value="PROPHAGE TAIL FIBER ASSEMBLY PROTEIN HOMOLOG TFAE-RELATED-RELATED"/>
    <property type="match status" value="1"/>
</dbReference>